<feature type="region of interest" description="Disordered" evidence="1">
    <location>
        <begin position="46"/>
        <end position="102"/>
    </location>
</feature>
<dbReference type="EMBL" id="JABANO010018325">
    <property type="protein sequence ID" value="KAF4732031.1"/>
    <property type="molecule type" value="Genomic_DNA"/>
</dbReference>
<feature type="non-terminal residue" evidence="2">
    <location>
        <position position="1"/>
    </location>
</feature>
<dbReference type="AlphaFoldDB" id="A0A7J6SGV8"/>
<organism evidence="2 3">
    <name type="scientific">Perkinsus olseni</name>
    <name type="common">Perkinsus atlanticus</name>
    <dbReference type="NCBI Taxonomy" id="32597"/>
    <lineage>
        <taxon>Eukaryota</taxon>
        <taxon>Sar</taxon>
        <taxon>Alveolata</taxon>
        <taxon>Perkinsozoa</taxon>
        <taxon>Perkinsea</taxon>
        <taxon>Perkinsida</taxon>
        <taxon>Perkinsidae</taxon>
        <taxon>Perkinsus</taxon>
    </lineage>
</organism>
<dbReference type="Proteomes" id="UP000553632">
    <property type="component" value="Unassembled WGS sequence"/>
</dbReference>
<protein>
    <submittedName>
        <fullName evidence="2">Uncharacterized protein</fullName>
    </submittedName>
</protein>
<comment type="caution">
    <text evidence="2">The sequence shown here is derived from an EMBL/GenBank/DDBJ whole genome shotgun (WGS) entry which is preliminary data.</text>
</comment>
<reference evidence="2 3" key="1">
    <citation type="submission" date="2020-04" db="EMBL/GenBank/DDBJ databases">
        <title>Perkinsus olseni comparative genomics.</title>
        <authorList>
            <person name="Bogema D.R."/>
        </authorList>
    </citation>
    <scope>NUCLEOTIDE SEQUENCE [LARGE SCALE GENOMIC DNA]</scope>
    <source>
        <strain evidence="2 3">ATCC PRA-207</strain>
    </source>
</reference>
<name>A0A7J6SGV8_PEROL</name>
<proteinExistence type="predicted"/>
<evidence type="ECO:0000313" key="3">
    <source>
        <dbReference type="Proteomes" id="UP000553632"/>
    </source>
</evidence>
<accession>A0A7J6SGV8</accession>
<feature type="non-terminal residue" evidence="2">
    <location>
        <position position="240"/>
    </location>
</feature>
<gene>
    <name evidence="2" type="ORF">FOZ63_015862</name>
</gene>
<evidence type="ECO:0000313" key="2">
    <source>
        <dbReference type="EMBL" id="KAF4732031.1"/>
    </source>
</evidence>
<sequence>EKLMREHNARETKRARVWFEPKQANSRQDCTAIKPGVQEKACSPVGKAAACDDSDQNTKKRVPLEENIGAANTGNKASVGEGGSPQATPGGRATEPSRPRTVDRAMWRLSNEPKSLKDLNLALGRYSVGDASTPGLFHFPAPSLEDVVRTSAPKDLSEGLAATSLYVWCPKGGRCPSCSSTQHSPKDLCSIKWIVGSDSGWPARLLSVRRQCLQCQASFTGTSTKYLESLPHQISDSLLS</sequence>
<keyword evidence="3" id="KW-1185">Reference proteome</keyword>
<evidence type="ECO:0000256" key="1">
    <source>
        <dbReference type="SAM" id="MobiDB-lite"/>
    </source>
</evidence>